<keyword evidence="4" id="KW-0274">FAD</keyword>
<dbReference type="RefSeq" id="WP_046808228.1">
    <property type="nucleotide sequence ID" value="NZ_CAMKUH010000006.1"/>
</dbReference>
<dbReference type="EMBL" id="CABEEZ010000103">
    <property type="protein sequence ID" value="VTR42087.1"/>
    <property type="molecule type" value="Genomic_DNA"/>
</dbReference>
<organism evidence="8">
    <name type="scientific">Serratia fonticola</name>
    <dbReference type="NCBI Taxonomy" id="47917"/>
    <lineage>
        <taxon>Bacteria</taxon>
        <taxon>Pseudomonadati</taxon>
        <taxon>Pseudomonadota</taxon>
        <taxon>Gammaproteobacteria</taxon>
        <taxon>Enterobacterales</taxon>
        <taxon>Yersiniaceae</taxon>
        <taxon>Serratia</taxon>
    </lineage>
</organism>
<feature type="domain" description="Glucose-methanol-choline oxidoreductase C-terminal" evidence="7">
    <location>
        <begin position="451"/>
        <end position="581"/>
    </location>
</feature>
<dbReference type="KEGG" id="sfw:WN53_20805"/>
<dbReference type="PROSITE" id="PS51257">
    <property type="entry name" value="PROKAR_LIPOPROTEIN"/>
    <property type="match status" value="1"/>
</dbReference>
<accession>A0A0F7HE99</accession>
<keyword evidence="5 8" id="KW-0560">Oxidoreductase</keyword>
<evidence type="ECO:0000256" key="3">
    <source>
        <dbReference type="ARBA" id="ARBA00022630"/>
    </source>
</evidence>
<feature type="domain" description="FAD-dependent oxidoreductase 2 FAD-binding" evidence="6">
    <location>
        <begin position="15"/>
        <end position="78"/>
    </location>
</feature>
<dbReference type="InterPro" id="IPR051473">
    <property type="entry name" value="P2Ox-like"/>
</dbReference>
<gene>
    <name evidence="8" type="ORF">NCTC12965_04768</name>
</gene>
<dbReference type="InterPro" id="IPR036188">
    <property type="entry name" value="FAD/NAD-bd_sf"/>
</dbReference>
<evidence type="ECO:0000256" key="4">
    <source>
        <dbReference type="ARBA" id="ARBA00022827"/>
    </source>
</evidence>
<dbReference type="PANTHER" id="PTHR42784">
    <property type="entry name" value="PYRANOSE 2-OXIDASE"/>
    <property type="match status" value="1"/>
</dbReference>
<evidence type="ECO:0000313" key="8">
    <source>
        <dbReference type="EMBL" id="VTR42087.1"/>
    </source>
</evidence>
<dbReference type="Gene3D" id="3.50.50.60">
    <property type="entry name" value="FAD/NAD(P)-binding domain"/>
    <property type="match status" value="2"/>
</dbReference>
<evidence type="ECO:0000259" key="6">
    <source>
        <dbReference type="Pfam" id="PF00890"/>
    </source>
</evidence>
<comment type="cofactor">
    <cofactor evidence="1">
        <name>FAD</name>
        <dbReference type="ChEBI" id="CHEBI:57692"/>
    </cofactor>
</comment>
<dbReference type="STRING" id="47917.AV650_16635"/>
<dbReference type="Pfam" id="PF05199">
    <property type="entry name" value="GMC_oxred_C"/>
    <property type="match status" value="1"/>
</dbReference>
<dbReference type="EC" id="1.1.99.3" evidence="8"/>
<name>A0A0F7HE99_SERFO</name>
<dbReference type="GO" id="GO:0033717">
    <property type="term" value="F:gluconate 2-dehydrogenase (acceptor) activity"/>
    <property type="evidence" value="ECO:0007669"/>
    <property type="project" value="UniProtKB-EC"/>
</dbReference>
<dbReference type="GeneID" id="30322621"/>
<keyword evidence="3" id="KW-0285">Flavoprotein</keyword>
<dbReference type="AlphaFoldDB" id="A0A0F7HE99"/>
<reference evidence="8" key="1">
    <citation type="submission" date="2019-05" db="EMBL/GenBank/DDBJ databases">
        <authorList>
            <consortium name="Pathogen Informatics"/>
        </authorList>
    </citation>
    <scope>NUCLEOTIDE SEQUENCE [LARGE SCALE GENOMIC DNA]</scope>
    <source>
        <strain evidence="8">NCTC12965</strain>
    </source>
</reference>
<dbReference type="Pfam" id="PF00890">
    <property type="entry name" value="FAD_binding_2"/>
    <property type="match status" value="1"/>
</dbReference>
<evidence type="ECO:0000256" key="5">
    <source>
        <dbReference type="ARBA" id="ARBA00023002"/>
    </source>
</evidence>
<evidence type="ECO:0000256" key="1">
    <source>
        <dbReference type="ARBA" id="ARBA00001974"/>
    </source>
</evidence>
<evidence type="ECO:0000256" key="2">
    <source>
        <dbReference type="ARBA" id="ARBA00010790"/>
    </source>
</evidence>
<sequence>MRQIDWQQATAQPYDAVIVGSGFAGCIMAKQLTRAGRRVLIVEAGTGNDSFGQHLDHVQTFMQAVAKTPNAPYPDSPNAPQPEVTDVEPITAGKPSHKGYFVQMGPYPFESNYTRRLGGTSLHWFGSCPRMLPEDFAMATLFGRGVDWPLSYEELLPYYQRAELEIGVSADVQDQQYHGIYFASGYQYPMQKIPQSYLDRWMIAGLAQAELPGTADKAQIRSIPQGRNSVPNAGYTPRGAVGNPAVGRRCMGNSSCIPICPIQARYNALKTLVETDADLLIQAVASRLHISPETGQISALDCKVWKNDSSHDFEPITLHSELFILAANAIENAVLLQASQACQSSGELGRNLMDHPAILSWGLSPEAIGAFRGPGLTSTLVNYRGGEFRRDRAAFVLEIGNWGWSWPRNEPVDSTLDMVDDERLYGKELRQRLGQVLPRQIRLDMMTEQLPDAANRVTIDDRWRDPLGNYRPVIHYNVDDYSQGGMAFGREVASSLFSQLGIKDFTHYRSDNPGYFTWQGNGYIWAGVGHIAGTHRMGTRPENSVVNRHQQSWDHPNLYVIGCGSMPTLGTSNPTLTMTALTFATADHILGRKH</sequence>
<proteinExistence type="inferred from homology"/>
<dbReference type="InterPro" id="IPR003953">
    <property type="entry name" value="FAD-dep_OxRdtase_2_FAD-bd"/>
</dbReference>
<evidence type="ECO:0000259" key="7">
    <source>
        <dbReference type="Pfam" id="PF05199"/>
    </source>
</evidence>
<dbReference type="PANTHER" id="PTHR42784:SF1">
    <property type="entry name" value="PYRANOSE 2-OXIDASE"/>
    <property type="match status" value="1"/>
</dbReference>
<comment type="similarity">
    <text evidence="2">Belongs to the GMC oxidoreductase family.</text>
</comment>
<protein>
    <submittedName>
        <fullName evidence="8">Gluconate 2-dehydrogenase flavoprotein</fullName>
        <ecNumber evidence="8">1.1.99.3</ecNumber>
    </submittedName>
</protein>
<dbReference type="InterPro" id="IPR007867">
    <property type="entry name" value="GMC_OxRtase_C"/>
</dbReference>
<dbReference type="SUPFAM" id="SSF51905">
    <property type="entry name" value="FAD/NAD(P)-binding domain"/>
    <property type="match status" value="1"/>
</dbReference>